<dbReference type="Proteomes" id="UP001595962">
    <property type="component" value="Unassembled WGS sequence"/>
</dbReference>
<name>A0ABV9JG39_9GAMM</name>
<dbReference type="Gene3D" id="3.40.190.10">
    <property type="entry name" value="Periplasmic binding protein-like II"/>
    <property type="match status" value="2"/>
</dbReference>
<protein>
    <submittedName>
        <fullName evidence="2">Substrate-binding periplasmic protein</fullName>
    </submittedName>
</protein>
<dbReference type="SUPFAM" id="SSF53850">
    <property type="entry name" value="Periplasmic binding protein-like II"/>
    <property type="match status" value="1"/>
</dbReference>
<feature type="signal peptide" evidence="1">
    <location>
        <begin position="1"/>
        <end position="20"/>
    </location>
</feature>
<accession>A0ABV9JG39</accession>
<evidence type="ECO:0000256" key="1">
    <source>
        <dbReference type="SAM" id="SignalP"/>
    </source>
</evidence>
<keyword evidence="1" id="KW-0732">Signal</keyword>
<evidence type="ECO:0000313" key="3">
    <source>
        <dbReference type="Proteomes" id="UP001595962"/>
    </source>
</evidence>
<dbReference type="RefSeq" id="WP_377330758.1">
    <property type="nucleotide sequence ID" value="NZ_JBHSGB010000001.1"/>
</dbReference>
<proteinExistence type="predicted"/>
<feature type="chain" id="PRO_5045967055" evidence="1">
    <location>
        <begin position="21"/>
        <end position="264"/>
    </location>
</feature>
<evidence type="ECO:0000313" key="2">
    <source>
        <dbReference type="EMBL" id="MFC4653448.1"/>
    </source>
</evidence>
<dbReference type="EMBL" id="JBHSGB010000001">
    <property type="protein sequence ID" value="MFC4653448.1"/>
    <property type="molecule type" value="Genomic_DNA"/>
</dbReference>
<keyword evidence="3" id="KW-1185">Reference proteome</keyword>
<gene>
    <name evidence="2" type="ORF">ACFO3I_00280</name>
</gene>
<reference evidence="3" key="1">
    <citation type="journal article" date="2019" name="Int. J. Syst. Evol. Microbiol.">
        <title>The Global Catalogue of Microorganisms (GCM) 10K type strain sequencing project: providing services to taxonomists for standard genome sequencing and annotation.</title>
        <authorList>
            <consortium name="The Broad Institute Genomics Platform"/>
            <consortium name="The Broad Institute Genome Sequencing Center for Infectious Disease"/>
            <person name="Wu L."/>
            <person name="Ma J."/>
        </authorList>
    </citation>
    <scope>NUCLEOTIDE SEQUENCE [LARGE SCALE GENOMIC DNA]</scope>
    <source>
        <strain evidence="3">DT28</strain>
    </source>
</reference>
<sequence length="264" mass="30233">MRCKLVLTVFCLFVCVVAVAKEYRIGIEQLDYYPHYDFKSAQPRGYIYDLIQLYSQWSGDKFIFVPLPVKRLYAEAGALTDFIYPDNQAWQPNLASEGAATKKYSDPVIYTLGSTMVRPENADMQLQQFKLLANIHGFSPTLWLPLLSQYKIRILEVPDAEFALKLALRGRVDGANVEYNVAAYQLQRMKQPEALVAGLHLPFSELAFHLSTEKHPEQLKRFNRFLREQSHVIARLKQKYGLIEFKHQLAVIPPAAPGAAEIRK</sequence>
<organism evidence="2 3">
    <name type="scientific">Rheinheimera marina</name>
    <dbReference type="NCBI Taxonomy" id="1774958"/>
    <lineage>
        <taxon>Bacteria</taxon>
        <taxon>Pseudomonadati</taxon>
        <taxon>Pseudomonadota</taxon>
        <taxon>Gammaproteobacteria</taxon>
        <taxon>Chromatiales</taxon>
        <taxon>Chromatiaceae</taxon>
        <taxon>Rheinheimera</taxon>
    </lineage>
</organism>
<comment type="caution">
    <text evidence="2">The sequence shown here is derived from an EMBL/GenBank/DDBJ whole genome shotgun (WGS) entry which is preliminary data.</text>
</comment>